<dbReference type="Pfam" id="PF01476">
    <property type="entry name" value="LysM"/>
    <property type="match status" value="3"/>
</dbReference>
<dbReference type="SUPFAM" id="SSF54106">
    <property type="entry name" value="LysM domain"/>
    <property type="match status" value="3"/>
</dbReference>
<dbReference type="CDD" id="cd00118">
    <property type="entry name" value="LysM"/>
    <property type="match status" value="1"/>
</dbReference>
<reference evidence="2" key="1">
    <citation type="submission" date="2022-09" db="EMBL/GenBank/DDBJ databases">
        <title>Aureispira anguillicida sp. nov., isolated from Leptocephalus of Japanese eel Anguilla japonica.</title>
        <authorList>
            <person name="Yuasa K."/>
            <person name="Mekata T."/>
            <person name="Ikunari K."/>
        </authorList>
    </citation>
    <scope>NUCLEOTIDE SEQUENCE</scope>
    <source>
        <strain evidence="2">EL160426</strain>
    </source>
</reference>
<evidence type="ECO:0000313" key="2">
    <source>
        <dbReference type="EMBL" id="BDS12519.1"/>
    </source>
</evidence>
<protein>
    <submittedName>
        <fullName evidence="2">LysM peptidoglycan-binding domain-containing protein</fullName>
    </submittedName>
</protein>
<dbReference type="InterPro" id="IPR018392">
    <property type="entry name" value="LysM"/>
</dbReference>
<dbReference type="InterPro" id="IPR036779">
    <property type="entry name" value="LysM_dom_sf"/>
</dbReference>
<dbReference type="PANTHER" id="PTHR33734">
    <property type="entry name" value="LYSM DOMAIN-CONTAINING GPI-ANCHORED PROTEIN 2"/>
    <property type="match status" value="1"/>
</dbReference>
<dbReference type="Gene3D" id="3.10.350.10">
    <property type="entry name" value="LysM domain"/>
    <property type="match status" value="3"/>
</dbReference>
<sequence length="432" mass="49972">MIKSILITLSFIFFSILGLAQALTPYFNYTVTNDDHSLWNISQKHGVSINELKALNQKKDNQIQTGEILKIPKQTPKDPDFVIHTVQKKDKNLYQIGLKYKISVEELMALNHKKSTIIRAGEKLKIPKNGKYIVHVVSNSDKSLWGICQIYDVEVEAVKKANHKKNNQIRRGDHLTIPKEQQIAVSRHSQEEVPPINGNIEGIKAAYDFEANKWRFPYHDRKTLQIFPSIKTGFTNYHQLSPVEYAAFFQNSKDYAPNKEQKLRYFYSIERPFSKSLDGEHPRYLTLREKELLEVKNGYTYDFITLIEVDSVNHSFKILPIFLVRDAFGRVAKNTEKGSFACCADPFPLATYQKTDAQEITSYSTLLTPSIIRYTKVIKTFEKEQIIRCDSSILILQLKTDSVPHPIDSARYINNKKTQRFSNVKRRQELGY</sequence>
<keyword evidence="3" id="KW-1185">Reference proteome</keyword>
<dbReference type="KEGG" id="aup:AsAng_0032420"/>
<proteinExistence type="predicted"/>
<dbReference type="AlphaFoldDB" id="A0A916DSG5"/>
<name>A0A916DSG5_9BACT</name>
<feature type="domain" description="LysM" evidence="1">
    <location>
        <begin position="82"/>
        <end position="126"/>
    </location>
</feature>
<dbReference type="Proteomes" id="UP001060919">
    <property type="component" value="Chromosome"/>
</dbReference>
<dbReference type="PROSITE" id="PS51782">
    <property type="entry name" value="LYSM"/>
    <property type="match status" value="3"/>
</dbReference>
<dbReference type="RefSeq" id="WP_264787885.1">
    <property type="nucleotide sequence ID" value="NZ_AP026867.1"/>
</dbReference>
<feature type="domain" description="LysM" evidence="1">
    <location>
        <begin position="27"/>
        <end position="71"/>
    </location>
</feature>
<organism evidence="2 3">
    <name type="scientific">Aureispira anguillae</name>
    <dbReference type="NCBI Taxonomy" id="2864201"/>
    <lineage>
        <taxon>Bacteria</taxon>
        <taxon>Pseudomonadati</taxon>
        <taxon>Bacteroidota</taxon>
        <taxon>Saprospiria</taxon>
        <taxon>Saprospirales</taxon>
        <taxon>Saprospiraceae</taxon>
        <taxon>Aureispira</taxon>
    </lineage>
</organism>
<evidence type="ECO:0000259" key="1">
    <source>
        <dbReference type="PROSITE" id="PS51782"/>
    </source>
</evidence>
<dbReference type="SMART" id="SM00257">
    <property type="entry name" value="LysM"/>
    <property type="match status" value="3"/>
</dbReference>
<feature type="domain" description="LysM" evidence="1">
    <location>
        <begin position="133"/>
        <end position="177"/>
    </location>
</feature>
<dbReference type="GO" id="GO:0008932">
    <property type="term" value="F:lytic endotransglycosylase activity"/>
    <property type="evidence" value="ECO:0007669"/>
    <property type="project" value="TreeGrafter"/>
</dbReference>
<dbReference type="EMBL" id="AP026867">
    <property type="protein sequence ID" value="BDS12519.1"/>
    <property type="molecule type" value="Genomic_DNA"/>
</dbReference>
<dbReference type="PANTHER" id="PTHR33734:SF22">
    <property type="entry name" value="MEMBRANE-BOUND LYTIC MUREIN TRANSGLYCOSYLASE D"/>
    <property type="match status" value="1"/>
</dbReference>
<gene>
    <name evidence="2" type="ORF">AsAng_0032420</name>
</gene>
<evidence type="ECO:0000313" key="3">
    <source>
        <dbReference type="Proteomes" id="UP001060919"/>
    </source>
</evidence>
<accession>A0A916DSG5</accession>